<feature type="compositionally biased region" description="Basic and acidic residues" evidence="1">
    <location>
        <begin position="40"/>
        <end position="50"/>
    </location>
</feature>
<proteinExistence type="predicted"/>
<comment type="caution">
    <text evidence="2">The sequence shown here is derived from an EMBL/GenBank/DDBJ whole genome shotgun (WGS) entry which is preliminary data.</text>
</comment>
<sequence>MRTLMKDTFNILQLKTKCNRNGLYQHESFPTPGPSGTNTDQKRKNQKQEGETTNSLLKVHDDHQGYKQDGKSRIDLNRSYPQPLITAKSKESYQSFCNLFSLKEKAS</sequence>
<evidence type="ECO:0000313" key="2">
    <source>
        <dbReference type="EMBL" id="KAK4037594.1"/>
    </source>
</evidence>
<keyword evidence="3" id="KW-1185">Reference proteome</keyword>
<feature type="compositionally biased region" description="Basic and acidic residues" evidence="1">
    <location>
        <begin position="58"/>
        <end position="76"/>
    </location>
</feature>
<protein>
    <submittedName>
        <fullName evidence="2">Uncharacterized protein</fullName>
    </submittedName>
</protein>
<feature type="region of interest" description="Disordered" evidence="1">
    <location>
        <begin position="22"/>
        <end position="77"/>
    </location>
</feature>
<dbReference type="EMBL" id="JAOYFB010000040">
    <property type="protein sequence ID" value="KAK4037594.1"/>
    <property type="molecule type" value="Genomic_DNA"/>
</dbReference>
<name>A0ABR0B7E0_9CRUS</name>
<gene>
    <name evidence="2" type="ORF">OUZ56_029625</name>
</gene>
<evidence type="ECO:0000256" key="1">
    <source>
        <dbReference type="SAM" id="MobiDB-lite"/>
    </source>
</evidence>
<evidence type="ECO:0000313" key="3">
    <source>
        <dbReference type="Proteomes" id="UP001234178"/>
    </source>
</evidence>
<organism evidence="2 3">
    <name type="scientific">Daphnia magna</name>
    <dbReference type="NCBI Taxonomy" id="35525"/>
    <lineage>
        <taxon>Eukaryota</taxon>
        <taxon>Metazoa</taxon>
        <taxon>Ecdysozoa</taxon>
        <taxon>Arthropoda</taxon>
        <taxon>Crustacea</taxon>
        <taxon>Branchiopoda</taxon>
        <taxon>Diplostraca</taxon>
        <taxon>Cladocera</taxon>
        <taxon>Anomopoda</taxon>
        <taxon>Daphniidae</taxon>
        <taxon>Daphnia</taxon>
    </lineage>
</organism>
<dbReference type="Proteomes" id="UP001234178">
    <property type="component" value="Unassembled WGS sequence"/>
</dbReference>
<accession>A0ABR0B7E0</accession>
<reference evidence="2 3" key="1">
    <citation type="journal article" date="2023" name="Nucleic Acids Res.">
        <title>The hologenome of Daphnia magna reveals possible DNA methylation and microbiome-mediated evolution of the host genome.</title>
        <authorList>
            <person name="Chaturvedi A."/>
            <person name="Li X."/>
            <person name="Dhandapani V."/>
            <person name="Marshall H."/>
            <person name="Kissane S."/>
            <person name="Cuenca-Cambronero M."/>
            <person name="Asole G."/>
            <person name="Calvet F."/>
            <person name="Ruiz-Romero M."/>
            <person name="Marangio P."/>
            <person name="Guigo R."/>
            <person name="Rago D."/>
            <person name="Mirbahai L."/>
            <person name="Eastwood N."/>
            <person name="Colbourne J.K."/>
            <person name="Zhou J."/>
            <person name="Mallon E."/>
            <person name="Orsini L."/>
        </authorList>
    </citation>
    <scope>NUCLEOTIDE SEQUENCE [LARGE SCALE GENOMIC DNA]</scope>
    <source>
        <strain evidence="2">LRV0_1</strain>
    </source>
</reference>